<feature type="domain" description="N-acetyltransferase" evidence="3">
    <location>
        <begin position="1"/>
        <end position="152"/>
    </location>
</feature>
<keyword evidence="1" id="KW-0808">Transferase</keyword>
<dbReference type="InterPro" id="IPR016181">
    <property type="entry name" value="Acyl_CoA_acyltransferase"/>
</dbReference>
<feature type="domain" description="N-acetyltransferase" evidence="3">
    <location>
        <begin position="154"/>
        <end position="280"/>
    </location>
</feature>
<dbReference type="Gene3D" id="3.40.630.30">
    <property type="match status" value="2"/>
</dbReference>
<evidence type="ECO:0000259" key="3">
    <source>
        <dbReference type="PROSITE" id="PS51186"/>
    </source>
</evidence>
<evidence type="ECO:0000256" key="1">
    <source>
        <dbReference type="ARBA" id="ARBA00022679"/>
    </source>
</evidence>
<gene>
    <name evidence="4" type="ORF">L1967_19420</name>
</gene>
<dbReference type="Proteomes" id="UP001139521">
    <property type="component" value="Unassembled WGS sequence"/>
</dbReference>
<reference evidence="4" key="1">
    <citation type="submission" date="2022-01" db="EMBL/GenBank/DDBJ databases">
        <title>Genome sequencing of Zunongwangia sp. M21534 genome.</title>
        <authorList>
            <person name="Chen Y."/>
            <person name="Dong C."/>
            <person name="Shao Z."/>
        </authorList>
    </citation>
    <scope>NUCLEOTIDE SEQUENCE</scope>
    <source>
        <strain evidence="4">MCCC M21534</strain>
    </source>
</reference>
<dbReference type="PROSITE" id="PS51186">
    <property type="entry name" value="GNAT"/>
    <property type="match status" value="2"/>
</dbReference>
<proteinExistence type="predicted"/>
<dbReference type="InterPro" id="IPR000182">
    <property type="entry name" value="GNAT_dom"/>
</dbReference>
<dbReference type="RefSeq" id="WP_249603164.1">
    <property type="nucleotide sequence ID" value="NZ_JAKHSK010000041.1"/>
</dbReference>
<dbReference type="EMBL" id="JAKHSK010000041">
    <property type="protein sequence ID" value="MCL6220466.1"/>
    <property type="molecule type" value="Genomic_DNA"/>
</dbReference>
<dbReference type="Pfam" id="PF00583">
    <property type="entry name" value="Acetyltransf_1"/>
    <property type="match status" value="2"/>
</dbReference>
<accession>A0A9X2A1S1</accession>
<dbReference type="InterPro" id="IPR050680">
    <property type="entry name" value="YpeA/RimI_acetyltransf"/>
</dbReference>
<name>A0A9X2A1S1_9FLAO</name>
<protein>
    <submittedName>
        <fullName evidence="4">GNAT family N-acetyltransferase</fullName>
    </submittedName>
</protein>
<keyword evidence="5" id="KW-1185">Reference proteome</keyword>
<dbReference type="SUPFAM" id="SSF55729">
    <property type="entry name" value="Acyl-CoA N-acyltransferases (Nat)"/>
    <property type="match status" value="2"/>
</dbReference>
<dbReference type="PANTHER" id="PTHR43420">
    <property type="entry name" value="ACETYLTRANSFERASE"/>
    <property type="match status" value="1"/>
</dbReference>
<comment type="caution">
    <text evidence="4">The sequence shown here is derived from an EMBL/GenBank/DDBJ whole genome shotgun (WGS) entry which is preliminary data.</text>
</comment>
<organism evidence="4 5">
    <name type="scientific">Zunongwangia pacifica</name>
    <dbReference type="NCBI Taxonomy" id="2911062"/>
    <lineage>
        <taxon>Bacteria</taxon>
        <taxon>Pseudomonadati</taxon>
        <taxon>Bacteroidota</taxon>
        <taxon>Flavobacteriia</taxon>
        <taxon>Flavobacteriales</taxon>
        <taxon>Flavobacteriaceae</taxon>
        <taxon>Zunongwangia</taxon>
    </lineage>
</organism>
<dbReference type="AlphaFoldDB" id="A0A9X2A1S1"/>
<evidence type="ECO:0000313" key="5">
    <source>
        <dbReference type="Proteomes" id="UP001139521"/>
    </source>
</evidence>
<sequence length="282" mass="32381">MELKTLESIDRISILNAFNECFSDYFIPFKLTEEQLISKMTSDKIDLSISVGAFENGKLNAFILHGFDNIKNQKVVCNGGTGVVPDKRGFGLTKKMYHFILPILEKKGINKIILEVINKNFQAIKSYEKSGFAITRELVCCNGSFEFKKKNKEVTLKKLENHKWIDLESFWDIRPTWQNSNSVLDNLKATNILLGAYIKNKLVGYVIFNPNSCRIHQIAIAKNYRRKGIASTLLWEMKIQNGAHFSVINIDKKSESTVKFFNSLGLKNYLEQLEMELKINNH</sequence>
<evidence type="ECO:0000256" key="2">
    <source>
        <dbReference type="ARBA" id="ARBA00023315"/>
    </source>
</evidence>
<keyword evidence="2" id="KW-0012">Acyltransferase</keyword>
<evidence type="ECO:0000313" key="4">
    <source>
        <dbReference type="EMBL" id="MCL6220466.1"/>
    </source>
</evidence>
<dbReference type="GO" id="GO:0016747">
    <property type="term" value="F:acyltransferase activity, transferring groups other than amino-acyl groups"/>
    <property type="evidence" value="ECO:0007669"/>
    <property type="project" value="InterPro"/>
</dbReference>
<dbReference type="CDD" id="cd04301">
    <property type="entry name" value="NAT_SF"/>
    <property type="match status" value="1"/>
</dbReference>